<feature type="compositionally biased region" description="Polar residues" evidence="1">
    <location>
        <begin position="138"/>
        <end position="151"/>
    </location>
</feature>
<dbReference type="AlphaFoldDB" id="A0A9Q0RMA2"/>
<feature type="region of interest" description="Disordered" evidence="1">
    <location>
        <begin position="245"/>
        <end position="270"/>
    </location>
</feature>
<evidence type="ECO:0000313" key="2">
    <source>
        <dbReference type="EMBL" id="KAJ6219564.1"/>
    </source>
</evidence>
<organism evidence="2 3">
    <name type="scientific">Blomia tropicalis</name>
    <name type="common">Mite</name>
    <dbReference type="NCBI Taxonomy" id="40697"/>
    <lineage>
        <taxon>Eukaryota</taxon>
        <taxon>Metazoa</taxon>
        <taxon>Ecdysozoa</taxon>
        <taxon>Arthropoda</taxon>
        <taxon>Chelicerata</taxon>
        <taxon>Arachnida</taxon>
        <taxon>Acari</taxon>
        <taxon>Acariformes</taxon>
        <taxon>Sarcoptiformes</taxon>
        <taxon>Astigmata</taxon>
        <taxon>Glycyphagoidea</taxon>
        <taxon>Echimyopodidae</taxon>
        <taxon>Blomia</taxon>
    </lineage>
</organism>
<feature type="compositionally biased region" description="Low complexity" evidence="1">
    <location>
        <begin position="82"/>
        <end position="92"/>
    </location>
</feature>
<evidence type="ECO:0000313" key="3">
    <source>
        <dbReference type="Proteomes" id="UP001142055"/>
    </source>
</evidence>
<feature type="region of interest" description="Disordered" evidence="1">
    <location>
        <begin position="1"/>
        <end position="222"/>
    </location>
</feature>
<dbReference type="EMBL" id="JAPWDV010000002">
    <property type="protein sequence ID" value="KAJ6219564.1"/>
    <property type="molecule type" value="Genomic_DNA"/>
</dbReference>
<evidence type="ECO:0000256" key="1">
    <source>
        <dbReference type="SAM" id="MobiDB-lite"/>
    </source>
</evidence>
<protein>
    <submittedName>
        <fullName evidence="2">Uncharacterized protein</fullName>
    </submittedName>
</protein>
<feature type="compositionally biased region" description="Polar residues" evidence="1">
    <location>
        <begin position="28"/>
        <end position="39"/>
    </location>
</feature>
<name>A0A9Q0RMA2_BLOTA</name>
<feature type="compositionally biased region" description="Basic and acidic residues" evidence="1">
    <location>
        <begin position="184"/>
        <end position="202"/>
    </location>
</feature>
<gene>
    <name evidence="2" type="ORF">RDWZM_005376</name>
</gene>
<proteinExistence type="predicted"/>
<comment type="caution">
    <text evidence="2">The sequence shown here is derived from an EMBL/GenBank/DDBJ whole genome shotgun (WGS) entry which is preliminary data.</text>
</comment>
<feature type="compositionally biased region" description="Basic and acidic residues" evidence="1">
    <location>
        <begin position="43"/>
        <end position="70"/>
    </location>
</feature>
<reference evidence="2" key="1">
    <citation type="submission" date="2022-12" db="EMBL/GenBank/DDBJ databases">
        <title>Genome assemblies of Blomia tropicalis.</title>
        <authorList>
            <person name="Cui Y."/>
        </authorList>
    </citation>
    <scope>NUCLEOTIDE SEQUENCE</scope>
    <source>
        <tissue evidence="2">Adult mites</tissue>
    </source>
</reference>
<keyword evidence="3" id="KW-1185">Reference proteome</keyword>
<feature type="compositionally biased region" description="Polar residues" evidence="1">
    <location>
        <begin position="1"/>
        <end position="13"/>
    </location>
</feature>
<accession>A0A9Q0RMA2</accession>
<dbReference type="Proteomes" id="UP001142055">
    <property type="component" value="Chromosome 2"/>
</dbReference>
<sequence length="418" mass="46724">MLLSQEGYQNMDSSPIGGAGGGGGVASISITPDQESFQQMERFPADRFRSDRFEDDRFQGDRFQGERFQVERVQPNRFQSDQFQPEQFQPAAQHHHSVRQSHDEPPVRFVPGTQQFAGFEEPAPQHQAPSFEGEESGASINIGHQPSSSEQWEGPHQHQPLPPQQLHQHHQGGPQFQSESSDESYQREHDHRMTADLLRDDDNNVESGPSFVGGGSPKFANEDEFRPSAAMESFRPIDNDGWVGPGSVPLNSHVPSHVPSHTPSAHVDPATIGARGRQLGIRPSPQSHAMPRGNSFNNFRPIMMNLRPRSHPRPMMSMAPQSFAKHSFPAMASRPKLHYIPMNSERDFELKPPMSMSPAMGHRPSFNPHHSMSSFKPPHMPPFMPSMSMRMPIAHGPNQFAFNGPFGRPGFAGHAWKK</sequence>
<feature type="compositionally biased region" description="Polar residues" evidence="1">
    <location>
        <begin position="249"/>
        <end position="263"/>
    </location>
</feature>